<dbReference type="GO" id="GO:0005829">
    <property type="term" value="C:cytosol"/>
    <property type="evidence" value="ECO:0007669"/>
    <property type="project" value="TreeGrafter"/>
</dbReference>
<dbReference type="SUPFAM" id="SSF51679">
    <property type="entry name" value="Bacterial luciferase-like"/>
    <property type="match status" value="1"/>
</dbReference>
<reference evidence="4" key="1">
    <citation type="submission" date="2018-05" db="EMBL/GenBank/DDBJ databases">
        <authorList>
            <person name="Lanie J.A."/>
            <person name="Ng W.-L."/>
            <person name="Kazmierczak K.M."/>
            <person name="Andrzejewski T.M."/>
            <person name="Davidsen T.M."/>
            <person name="Wayne K.J."/>
            <person name="Tettelin H."/>
            <person name="Glass J.I."/>
            <person name="Rusch D."/>
            <person name="Podicherti R."/>
            <person name="Tsui H.-C.T."/>
            <person name="Winkler M.E."/>
        </authorList>
    </citation>
    <scope>NUCLEOTIDE SEQUENCE</scope>
</reference>
<evidence type="ECO:0000256" key="2">
    <source>
        <dbReference type="ARBA" id="ARBA00023033"/>
    </source>
</evidence>
<name>A0A381Q9T4_9ZZZZ</name>
<evidence type="ECO:0000259" key="3">
    <source>
        <dbReference type="Pfam" id="PF00296"/>
    </source>
</evidence>
<dbReference type="GO" id="GO:0016705">
    <property type="term" value="F:oxidoreductase activity, acting on paired donors, with incorporation or reduction of molecular oxygen"/>
    <property type="evidence" value="ECO:0007669"/>
    <property type="project" value="InterPro"/>
</dbReference>
<sequence>VRSLWFHLMPYPDLPDGFADQHRSVWVDIDPGLYDPEVGHRAYHDYLDELEYAASVGFDGICVNEHHANGYGLMPSPNLMAATLARSTDDAAIVVMGDSLALYNPPLRVAEELAMVDGLSGGRLVAGFPVGTPMDTCFAYGMNPLTLRERYHEAHDLVVRAWTAEEPFAFNGTYTKLRYVNPWPRPVQQPHPPIWIPGGGSVETWEWCAEMDYVYSYLSYFGYKAGQATMQGFWQRMADLGREPNPFQAGFIQFVGVADTAAEARRLYREPAEYFFNRCLHLYPPFADPPGYQTEATVRAGVEGMVARAAARSAGRKKAPTGSSTDGSFTFDEMVERGYVVIGSPTSVAEQLVNVATTLNVGNLMLLLQFGNMDRDLTMFNTDLVAREVLPEIRGLFEDEWEHRWWPTPMGAGRRRPVGGVR</sequence>
<dbReference type="Pfam" id="PF00296">
    <property type="entry name" value="Bac_luciferase"/>
    <property type="match status" value="1"/>
</dbReference>
<accession>A0A381Q9T4</accession>
<keyword evidence="1" id="KW-0560">Oxidoreductase</keyword>
<dbReference type="Gene3D" id="3.20.20.30">
    <property type="entry name" value="Luciferase-like domain"/>
    <property type="match status" value="1"/>
</dbReference>
<protein>
    <recommendedName>
        <fullName evidence="3">Luciferase-like domain-containing protein</fullName>
    </recommendedName>
</protein>
<evidence type="ECO:0000313" key="4">
    <source>
        <dbReference type="EMBL" id="SUZ75169.1"/>
    </source>
</evidence>
<dbReference type="EMBL" id="UINC01001236">
    <property type="protein sequence ID" value="SUZ75169.1"/>
    <property type="molecule type" value="Genomic_DNA"/>
</dbReference>
<dbReference type="InterPro" id="IPR050766">
    <property type="entry name" value="Bact_Lucif_Oxidored"/>
</dbReference>
<keyword evidence="2" id="KW-0503">Monooxygenase</keyword>
<dbReference type="InterPro" id="IPR011251">
    <property type="entry name" value="Luciferase-like_dom"/>
</dbReference>
<dbReference type="GO" id="GO:0004497">
    <property type="term" value="F:monooxygenase activity"/>
    <property type="evidence" value="ECO:0007669"/>
    <property type="project" value="UniProtKB-KW"/>
</dbReference>
<organism evidence="4">
    <name type="scientific">marine metagenome</name>
    <dbReference type="NCBI Taxonomy" id="408172"/>
    <lineage>
        <taxon>unclassified sequences</taxon>
        <taxon>metagenomes</taxon>
        <taxon>ecological metagenomes</taxon>
    </lineage>
</organism>
<feature type="non-terminal residue" evidence="4">
    <location>
        <position position="1"/>
    </location>
</feature>
<dbReference type="AlphaFoldDB" id="A0A381Q9T4"/>
<gene>
    <name evidence="4" type="ORF">METZ01_LOCUS28023</name>
</gene>
<evidence type="ECO:0000256" key="1">
    <source>
        <dbReference type="ARBA" id="ARBA00023002"/>
    </source>
</evidence>
<dbReference type="PANTHER" id="PTHR30137">
    <property type="entry name" value="LUCIFERASE-LIKE MONOOXYGENASE"/>
    <property type="match status" value="1"/>
</dbReference>
<dbReference type="PANTHER" id="PTHR30137:SF8">
    <property type="entry name" value="BLR5498 PROTEIN"/>
    <property type="match status" value="1"/>
</dbReference>
<dbReference type="InterPro" id="IPR036661">
    <property type="entry name" value="Luciferase-like_sf"/>
</dbReference>
<proteinExistence type="predicted"/>
<feature type="domain" description="Luciferase-like" evidence="3">
    <location>
        <begin position="41"/>
        <end position="356"/>
    </location>
</feature>